<evidence type="ECO:0000313" key="3">
    <source>
        <dbReference type="Proteomes" id="UP000239936"/>
    </source>
</evidence>
<gene>
    <name evidence="2" type="ORF">CXB77_16570</name>
</gene>
<keyword evidence="1" id="KW-1133">Transmembrane helix</keyword>
<organism evidence="2 3">
    <name type="scientific">Chromatium okenii</name>
    <dbReference type="NCBI Taxonomy" id="61644"/>
    <lineage>
        <taxon>Bacteria</taxon>
        <taxon>Pseudomonadati</taxon>
        <taxon>Pseudomonadota</taxon>
        <taxon>Gammaproteobacteria</taxon>
        <taxon>Chromatiales</taxon>
        <taxon>Chromatiaceae</taxon>
        <taxon>Chromatium</taxon>
    </lineage>
</organism>
<dbReference type="Pfam" id="PF09838">
    <property type="entry name" value="DUF2065"/>
    <property type="match status" value="1"/>
</dbReference>
<accession>A0A2S7XQ80</accession>
<comment type="caution">
    <text evidence="2">The sequence shown here is derived from an EMBL/GenBank/DDBJ whole genome shotgun (WGS) entry which is preliminary data.</text>
</comment>
<feature type="transmembrane region" description="Helical" evidence="1">
    <location>
        <begin position="41"/>
        <end position="59"/>
    </location>
</feature>
<dbReference type="Proteomes" id="UP000239936">
    <property type="component" value="Unassembled WGS sequence"/>
</dbReference>
<proteinExistence type="predicted"/>
<sequence length="60" mass="6444">MHDFLVAFALLLIFEGIWPFLNPASFQRALAAIATEPAAALRLGGLLTMASGLVLLYLVN</sequence>
<protein>
    <submittedName>
        <fullName evidence="2">DUF2065 domain-containing protein</fullName>
    </submittedName>
</protein>
<dbReference type="PANTHER" id="PTHR38602:SF1">
    <property type="entry name" value="INNER MEMBRANE PROTEIN"/>
    <property type="match status" value="1"/>
</dbReference>
<keyword evidence="3" id="KW-1185">Reference proteome</keyword>
<evidence type="ECO:0000256" key="1">
    <source>
        <dbReference type="SAM" id="Phobius"/>
    </source>
</evidence>
<dbReference type="EMBL" id="PPGH01000037">
    <property type="protein sequence ID" value="PQJ95826.1"/>
    <property type="molecule type" value="Genomic_DNA"/>
</dbReference>
<dbReference type="InterPro" id="IPR019201">
    <property type="entry name" value="DUF2065"/>
</dbReference>
<reference evidence="2 3" key="1">
    <citation type="submission" date="2018-01" db="EMBL/GenBank/DDBJ databases">
        <title>The complete genome sequence of Chromatium okenii LaCa, a purple sulfur bacterium with a turbulent life.</title>
        <authorList>
            <person name="Luedin S.M."/>
            <person name="Liechti N."/>
            <person name="Storelli N."/>
            <person name="Danza F."/>
            <person name="Wittwer M."/>
            <person name="Pothier J.F."/>
            <person name="Tonolla M.A."/>
        </authorList>
    </citation>
    <scope>NUCLEOTIDE SEQUENCE [LARGE SCALE GENOMIC DNA]</scope>
    <source>
        <strain evidence="2 3">LaCa</strain>
    </source>
</reference>
<evidence type="ECO:0000313" key="2">
    <source>
        <dbReference type="EMBL" id="PQJ95826.1"/>
    </source>
</evidence>
<dbReference type="AlphaFoldDB" id="A0A2S7XQ80"/>
<name>A0A2S7XQ80_9GAMM</name>
<keyword evidence="1" id="KW-0812">Transmembrane</keyword>
<keyword evidence="1" id="KW-0472">Membrane</keyword>
<dbReference type="PANTHER" id="PTHR38602">
    <property type="entry name" value="INNER MEMBRANE PROTEIN-RELATED"/>
    <property type="match status" value="1"/>
</dbReference>